<dbReference type="InterPro" id="IPR007302">
    <property type="entry name" value="CP_ATPgrasp"/>
</dbReference>
<gene>
    <name evidence="3" type="ORF">MTY59_35330</name>
</gene>
<evidence type="ECO:0000256" key="1">
    <source>
        <dbReference type="SAM" id="MobiDB-lite"/>
    </source>
</evidence>
<feature type="region of interest" description="Disordered" evidence="1">
    <location>
        <begin position="517"/>
        <end position="565"/>
    </location>
</feature>
<evidence type="ECO:0000313" key="4">
    <source>
        <dbReference type="Proteomes" id="UP000826012"/>
    </source>
</evidence>
<dbReference type="InterPro" id="IPR051680">
    <property type="entry name" value="ATP-dep_Glu-Cys_Ligase-2"/>
</dbReference>
<proteinExistence type="predicted"/>
<organism evidence="3 4">
    <name type="scientific">Mycobacterium senriense</name>
    <dbReference type="NCBI Taxonomy" id="2775496"/>
    <lineage>
        <taxon>Bacteria</taxon>
        <taxon>Bacillati</taxon>
        <taxon>Actinomycetota</taxon>
        <taxon>Actinomycetes</taxon>
        <taxon>Mycobacteriales</taxon>
        <taxon>Mycobacteriaceae</taxon>
        <taxon>Mycobacterium</taxon>
        <taxon>Mycobacterium avium complex (MAC)</taxon>
    </lineage>
</organism>
<evidence type="ECO:0000313" key="3">
    <source>
        <dbReference type="EMBL" id="BCZ23678.1"/>
    </source>
</evidence>
<reference evidence="3 4" key="1">
    <citation type="submission" date="2021-07" db="EMBL/GenBank/DDBJ databases">
        <title>Complete genome sequence of nontuberculous Mycobacterium sp. TY59.</title>
        <authorList>
            <person name="Fukushima K."/>
        </authorList>
    </citation>
    <scope>NUCLEOTIDE SEQUENCE [LARGE SCALE GENOMIC DNA]</scope>
    <source>
        <strain evidence="3 4">TY59</strain>
    </source>
</reference>
<protein>
    <recommendedName>
        <fullName evidence="2">Circularly permuted ATPgrasp domain-containing protein</fullName>
    </recommendedName>
</protein>
<feature type="compositionally biased region" description="Polar residues" evidence="1">
    <location>
        <begin position="531"/>
        <end position="540"/>
    </location>
</feature>
<keyword evidence="4" id="KW-1185">Reference proteome</keyword>
<dbReference type="RefSeq" id="WP_221042286.1">
    <property type="nucleotide sequence ID" value="NZ_AP024828.1"/>
</dbReference>
<dbReference type="PANTHER" id="PTHR34595">
    <property type="entry name" value="BLR5612 PROTEIN"/>
    <property type="match status" value="1"/>
</dbReference>
<dbReference type="InterPro" id="IPR016450">
    <property type="entry name" value="UCP005522"/>
</dbReference>
<dbReference type="SUPFAM" id="SSF56059">
    <property type="entry name" value="Glutathione synthetase ATP-binding domain-like"/>
    <property type="match status" value="1"/>
</dbReference>
<evidence type="ECO:0000259" key="2">
    <source>
        <dbReference type="Pfam" id="PF04174"/>
    </source>
</evidence>
<sequence length="565" mass="62521">MSLTNQLDDSKRGFRAARSERIFGGYNMSSDAYELAFDEMFDAQGAVRGPYKGIYAELAPSDASELQARAEALSRAFLDQGITFSLSGQERPFPLDLVPRVISAAEWARLERGITQRVRALEMYLDDVYGDQEILNDGVIPRRLITSCEHFHRQAMGIVPPNGVRIHVAGIDLIRDDKGVWRVLEDNLRSPSGVSYVMENRRTMARVFPNLFATHRVRAVDDYASHLLRALRNSAATNEADPTVVVLTPGVYNSAYFEHSLLARQMGVELVEGRDLFCRDNQVYMRTTEGERQVDVIYRRIDDAFLDPLQFRADSMLGVAGLVNAARAGNVSISSAIGNGVGDDKLVYTYVPTMIEYYLGEKPLLANVETLRCWLDDECEEALDRIDELVIKPVEGSGGYGIVFGPEASEKELAAISKKVRDDPRSWIAQPMMELSTVPTQIGNTLAPRYVDLRPFAVNDGDDVWVLPGGLSRVALVEGSRVVNSSQGGGSKDTWVLASRAAAGDHELEAAEVVRSLPTSMPDPMVDDTPRLTSVPPQQAQPTEPPRREQLEQQQQQRAVDDAGT</sequence>
<name>A0ABM7STW7_9MYCO</name>
<accession>A0ABM7STW7</accession>
<dbReference type="Pfam" id="PF04174">
    <property type="entry name" value="CP_ATPgrasp_1"/>
    <property type="match status" value="1"/>
</dbReference>
<dbReference type="Gene3D" id="3.40.50.11290">
    <property type="match status" value="1"/>
</dbReference>
<dbReference type="PANTHER" id="PTHR34595:SF7">
    <property type="entry name" value="SLL1039 PROTEIN"/>
    <property type="match status" value="1"/>
</dbReference>
<dbReference type="Proteomes" id="UP000826012">
    <property type="component" value="Chromosome"/>
</dbReference>
<feature type="domain" description="Circularly permuted ATPgrasp" evidence="2">
    <location>
        <begin position="99"/>
        <end position="430"/>
    </location>
</feature>
<dbReference type="EMBL" id="AP024828">
    <property type="protein sequence ID" value="BCZ23678.1"/>
    <property type="molecule type" value="Genomic_DNA"/>
</dbReference>
<dbReference type="PIRSF" id="PIRSF005522">
    <property type="entry name" value="UCP005522"/>
    <property type="match status" value="1"/>
</dbReference>
<dbReference type="Gene3D" id="3.30.1490.270">
    <property type="match status" value="1"/>
</dbReference>